<name>A6KED1_RAT</name>
<dbReference type="GO" id="GO:0016787">
    <property type="term" value="F:hydrolase activity"/>
    <property type="evidence" value="ECO:0007669"/>
    <property type="project" value="UniProtKB-KW"/>
</dbReference>
<evidence type="ECO:0000313" key="14">
    <source>
        <dbReference type="Proteomes" id="UP000234681"/>
    </source>
</evidence>
<dbReference type="GO" id="GO:0004519">
    <property type="term" value="F:endonuclease activity"/>
    <property type="evidence" value="ECO:0007669"/>
    <property type="project" value="UniProtKB-KW"/>
</dbReference>
<evidence type="ECO:0000256" key="9">
    <source>
        <dbReference type="ARBA" id="ARBA00023157"/>
    </source>
</evidence>
<evidence type="ECO:0000313" key="15">
    <source>
        <dbReference type="RGD" id="61823"/>
    </source>
</evidence>
<evidence type="ECO:0000256" key="4">
    <source>
        <dbReference type="ARBA" id="ARBA00022525"/>
    </source>
</evidence>
<keyword evidence="7 11" id="KW-0255">Endonuclease</keyword>
<evidence type="ECO:0000259" key="12">
    <source>
        <dbReference type="SMART" id="SM00092"/>
    </source>
</evidence>
<evidence type="ECO:0000256" key="7">
    <source>
        <dbReference type="ARBA" id="ARBA00022759"/>
    </source>
</evidence>
<dbReference type="GO" id="GO:0005576">
    <property type="term" value="C:extracellular region"/>
    <property type="evidence" value="ECO:0007669"/>
    <property type="project" value="UniProtKB-SubCell"/>
</dbReference>
<evidence type="ECO:0000256" key="6">
    <source>
        <dbReference type="ARBA" id="ARBA00022729"/>
    </source>
</evidence>
<keyword evidence="6" id="KW-0732">Signal</keyword>
<dbReference type="PANTHER" id="PTHR11437:SF60">
    <property type="entry name" value="ANGIOGENIN"/>
    <property type="match status" value="1"/>
</dbReference>
<keyword evidence="8 11" id="KW-0378">Hydrolase</keyword>
<evidence type="ECO:0000256" key="1">
    <source>
        <dbReference type="ARBA" id="ARBA00004604"/>
    </source>
</evidence>
<gene>
    <name evidence="13 15" type="primary">Rnase4</name>
    <name evidence="13" type="ORF">rCG_61258</name>
</gene>
<dbReference type="Gene3D" id="3.10.130.10">
    <property type="entry name" value="Ribonuclease A-like domain"/>
    <property type="match status" value="1"/>
</dbReference>
<feature type="domain" description="Ribonuclease A-domain" evidence="12">
    <location>
        <begin position="80"/>
        <end position="196"/>
    </location>
</feature>
<dbReference type="InterPro" id="IPR023412">
    <property type="entry name" value="RNaseA_domain"/>
</dbReference>
<keyword evidence="4" id="KW-0964">Secreted</keyword>
<keyword evidence="5 11" id="KW-0540">Nuclease</keyword>
<keyword evidence="10" id="KW-0539">Nucleus</keyword>
<organism evidence="13 14">
    <name type="scientific">Rattus norvegicus</name>
    <name type="common">Rat</name>
    <dbReference type="NCBI Taxonomy" id="10116"/>
    <lineage>
        <taxon>Eukaryota</taxon>
        <taxon>Metazoa</taxon>
        <taxon>Chordata</taxon>
        <taxon>Craniata</taxon>
        <taxon>Vertebrata</taxon>
        <taxon>Euteleostomi</taxon>
        <taxon>Mammalia</taxon>
        <taxon>Eutheria</taxon>
        <taxon>Euarchontoglires</taxon>
        <taxon>Glires</taxon>
        <taxon>Rodentia</taxon>
        <taxon>Myomorpha</taxon>
        <taxon>Muroidea</taxon>
        <taxon>Muridae</taxon>
        <taxon>Murinae</taxon>
        <taxon>Rattus</taxon>
    </lineage>
</organism>
<dbReference type="PROSITE" id="PS00127">
    <property type="entry name" value="RNASE_PANCREATIC"/>
    <property type="match status" value="1"/>
</dbReference>
<evidence type="ECO:0000256" key="11">
    <source>
        <dbReference type="RuleBase" id="RU000651"/>
    </source>
</evidence>
<keyword evidence="9" id="KW-1015">Disulfide bond</keyword>
<dbReference type="PANTHER" id="PTHR11437">
    <property type="entry name" value="RIBONUCLEASE"/>
    <property type="match status" value="1"/>
</dbReference>
<dbReference type="RGD" id="61823">
    <property type="gene designation" value="Rnase4"/>
</dbReference>
<dbReference type="GO" id="GO:0005730">
    <property type="term" value="C:nucleolus"/>
    <property type="evidence" value="ECO:0007669"/>
    <property type="project" value="UniProtKB-SubCell"/>
</dbReference>
<comment type="subcellular location">
    <subcellularLocation>
        <location evidence="1">Nucleus</location>
        <location evidence="1">Nucleolus</location>
    </subcellularLocation>
    <subcellularLocation>
        <location evidence="2">Secreted</location>
    </subcellularLocation>
</comment>
<dbReference type="SMART" id="SM00092">
    <property type="entry name" value="RNAse_Pc"/>
    <property type="match status" value="1"/>
</dbReference>
<dbReference type="GO" id="GO:0004540">
    <property type="term" value="F:RNA nuclease activity"/>
    <property type="evidence" value="ECO:0007669"/>
    <property type="project" value="UniProtKB-ARBA"/>
</dbReference>
<accession>A6KED1</accession>
<dbReference type="CDD" id="cd06265">
    <property type="entry name" value="RNase_A_canonical"/>
    <property type="match status" value="1"/>
</dbReference>
<dbReference type="Pfam" id="PF00074">
    <property type="entry name" value="RnaseA"/>
    <property type="match status" value="1"/>
</dbReference>
<evidence type="ECO:0000256" key="8">
    <source>
        <dbReference type="ARBA" id="ARBA00022801"/>
    </source>
</evidence>
<sequence length="199" mass="22268">MFSPPLHTSPVYNQTDRSLWLHTAGPCLQEPTARLVPVRRRKPGQLLLESLLEEMEMSLRPLLLVFVLGLVSTPSTLAQDDPRYTKFLTQHYDAKPKGRDARYCESMMRRRGLTSPCKEVNTFIHGNKGSIKAICGANGSPYGENLRISQSPFQITTCKHTGGSPRPPCRYRASAGFRHVVIACENGLPVHFDESFISL</sequence>
<dbReference type="SUPFAM" id="SSF54076">
    <property type="entry name" value="RNase A-like"/>
    <property type="match status" value="1"/>
</dbReference>
<dbReference type="GO" id="GO:0003676">
    <property type="term" value="F:nucleic acid binding"/>
    <property type="evidence" value="ECO:0007669"/>
    <property type="project" value="InterPro"/>
</dbReference>
<evidence type="ECO:0000256" key="2">
    <source>
        <dbReference type="ARBA" id="ARBA00004613"/>
    </source>
</evidence>
<proteinExistence type="inferred from homology"/>
<dbReference type="FunFam" id="3.10.130.10:FF:000001">
    <property type="entry name" value="Ribonuclease pancreatic"/>
    <property type="match status" value="1"/>
</dbReference>
<dbReference type="InterPro" id="IPR036816">
    <property type="entry name" value="RNaseA-like_dom_sf"/>
</dbReference>
<evidence type="ECO:0000256" key="10">
    <source>
        <dbReference type="ARBA" id="ARBA00023242"/>
    </source>
</evidence>
<dbReference type="InterPro" id="IPR023411">
    <property type="entry name" value="RNaseA_AS"/>
</dbReference>
<comment type="similarity">
    <text evidence="3 11">Belongs to the pancreatic ribonuclease family.</text>
</comment>
<evidence type="ECO:0000256" key="3">
    <source>
        <dbReference type="ARBA" id="ARBA00005600"/>
    </source>
</evidence>
<dbReference type="PRINTS" id="PR00794">
    <property type="entry name" value="RIBONUCLEASE"/>
</dbReference>
<dbReference type="AlphaFoldDB" id="A6KED1"/>
<reference evidence="13 14" key="1">
    <citation type="submission" date="2005-07" db="EMBL/GenBank/DDBJ databases">
        <authorList>
            <person name="Mural R.J."/>
            <person name="Li P.W."/>
            <person name="Adams M.D."/>
            <person name="Amanatides P.G."/>
            <person name="Baden-Tillson H."/>
            <person name="Barnstead M."/>
            <person name="Chin S.H."/>
            <person name="Dew I."/>
            <person name="Evans C.A."/>
            <person name="Ferriera S."/>
            <person name="Flanigan M."/>
            <person name="Fosler C."/>
            <person name="Glodek A."/>
            <person name="Gu Z."/>
            <person name="Holt R.A."/>
            <person name="Jennings D."/>
            <person name="Kraft C.L."/>
            <person name="Lu F."/>
            <person name="Nguyen T."/>
            <person name="Nusskern D.R."/>
            <person name="Pfannkoch C.M."/>
            <person name="Sitter C."/>
            <person name="Sutton G.G."/>
            <person name="Venter J.C."/>
            <person name="Wang Z."/>
            <person name="Woodage T."/>
            <person name="Zheng X.H."/>
            <person name="Zhong F."/>
        </authorList>
    </citation>
    <scope>NUCLEOTIDE SEQUENCE [LARGE SCALE GENOMIC DNA]</scope>
    <source>
        <strain>BN</strain>
        <strain evidence="14">Sprague-Dawley</strain>
    </source>
</reference>
<dbReference type="EMBL" id="CH474040">
    <property type="protein sequence ID" value="EDL88438.1"/>
    <property type="molecule type" value="Genomic_DNA"/>
</dbReference>
<evidence type="ECO:0000313" key="13">
    <source>
        <dbReference type="EMBL" id="EDL88438.1"/>
    </source>
</evidence>
<dbReference type="InterPro" id="IPR001427">
    <property type="entry name" value="RNaseA"/>
</dbReference>
<dbReference type="Proteomes" id="UP000234681">
    <property type="component" value="Chromosome 15"/>
</dbReference>
<evidence type="ECO:0000256" key="5">
    <source>
        <dbReference type="ARBA" id="ARBA00022722"/>
    </source>
</evidence>
<protein>
    <submittedName>
        <fullName evidence="13">Ribonuclease, RNase A family 4, isoform CRA_c</fullName>
    </submittedName>
</protein>